<dbReference type="InterPro" id="IPR051539">
    <property type="entry name" value="T4SS-coupling_protein"/>
</dbReference>
<dbReference type="PANTHER" id="PTHR37937">
    <property type="entry name" value="CONJUGATIVE TRANSFER: DNA TRANSPORT"/>
    <property type="match status" value="1"/>
</dbReference>
<feature type="coiled-coil region" evidence="6">
    <location>
        <begin position="804"/>
        <end position="861"/>
    </location>
</feature>
<dbReference type="InterPro" id="IPR027417">
    <property type="entry name" value="P-loop_NTPase"/>
</dbReference>
<evidence type="ECO:0000256" key="2">
    <source>
        <dbReference type="ARBA" id="ARBA00022475"/>
    </source>
</evidence>
<dbReference type="Gene3D" id="3.40.50.300">
    <property type="entry name" value="P-loop containing nucleotide triphosphate hydrolases"/>
    <property type="match status" value="1"/>
</dbReference>
<dbReference type="GO" id="GO:0005886">
    <property type="term" value="C:plasma membrane"/>
    <property type="evidence" value="ECO:0007669"/>
    <property type="project" value="UniProtKB-SubCell"/>
</dbReference>
<keyword evidence="5 7" id="KW-0472">Membrane</keyword>
<comment type="subcellular location">
    <subcellularLocation>
        <location evidence="1">Cell membrane</location>
        <topology evidence="1">Multi-pass membrane protein</topology>
    </subcellularLocation>
</comment>
<dbReference type="SUPFAM" id="SSF52540">
    <property type="entry name" value="P-loop containing nucleoside triphosphate hydrolases"/>
    <property type="match status" value="2"/>
</dbReference>
<keyword evidence="4 7" id="KW-1133">Transmembrane helix</keyword>
<feature type="coiled-coil region" evidence="6">
    <location>
        <begin position="483"/>
        <end position="510"/>
    </location>
</feature>
<feature type="transmembrane region" description="Helical" evidence="7">
    <location>
        <begin position="20"/>
        <end position="42"/>
    </location>
</feature>
<keyword evidence="6" id="KW-0175">Coiled coil</keyword>
<evidence type="ECO:0000256" key="7">
    <source>
        <dbReference type="SAM" id="Phobius"/>
    </source>
</evidence>
<evidence type="ECO:0000256" key="6">
    <source>
        <dbReference type="SAM" id="Coils"/>
    </source>
</evidence>
<feature type="domain" description="TraD/TraG TraM recognition site" evidence="8">
    <location>
        <begin position="595"/>
        <end position="710"/>
    </location>
</feature>
<evidence type="ECO:0000313" key="10">
    <source>
        <dbReference type="Proteomes" id="UP000290985"/>
    </source>
</evidence>
<accession>A0A449B106</accession>
<protein>
    <submittedName>
        <fullName evidence="9">Conjugal transfer coupling protein TraG</fullName>
    </submittedName>
</protein>
<evidence type="ECO:0000259" key="8">
    <source>
        <dbReference type="Pfam" id="PF12696"/>
    </source>
</evidence>
<evidence type="ECO:0000256" key="4">
    <source>
        <dbReference type="ARBA" id="ARBA00022989"/>
    </source>
</evidence>
<dbReference type="PANTHER" id="PTHR37937:SF1">
    <property type="entry name" value="CONJUGATIVE TRANSFER: DNA TRANSPORT"/>
    <property type="match status" value="1"/>
</dbReference>
<dbReference type="InterPro" id="IPR032689">
    <property type="entry name" value="TraG-D_C"/>
</dbReference>
<dbReference type="AlphaFoldDB" id="A0A449B106"/>
<feature type="transmembrane region" description="Helical" evidence="7">
    <location>
        <begin position="68"/>
        <end position="88"/>
    </location>
</feature>
<evidence type="ECO:0000256" key="3">
    <source>
        <dbReference type="ARBA" id="ARBA00022692"/>
    </source>
</evidence>
<sequence>MDFLKLKITKQEFKKEIFFAFVWTIFLYAVILFGYTAFIFVFERHLDLDPNKSINIYFNLMWELIQKHWYYILTSSFLASLILTIIWYSRKKDKKYEKEIKGQKLWFYDQEKNMGSIKEYNKEYSLDNLNPGWVINYSKTKGKINYKGINLSLHPINFKILGGTRSGKTQKFVIPILKYNINLLNQKNKPNLVVADPKGELNLSAKEDLKKNNYREIILDITNPLSSIGFNMLNMVWDTFHSTEGKISKNHALAIRMLNEIIESLKNWSTQGENSMWDNNAKNAILGIGKFMLFYSLYEPSKLKRENFNLASFAQFLNISMFSKNSNWAKFFEDLLKTKESEIKPIFSLRDYAKESLINLYRDELFGLFNTVETTLTGILTNAYSVMNLFSSNAELKSFTSRGDLDVRELLMLSDPKYINSNQWREKINYFKDEINHYQSENKNTLTKFKNPMSFLNLCSLYKKNIDLLENSDKYLNEIGRDIAKVNEFKKQYEQEVQTLENEINLFIKIEELNLSSLELKQLIKKYFHNIKMLDYYEAKINLYNEESKPFALFIKFPDHEKSKNLMVNIIIDQIYKIAIEIANANNGSLNRFLLNIFDEFGNLPVLNDFGSKLSIALSRKVAFLIILQAYSQLDKYKKDQKGIILENTGLSAFISSDNDDTVKAISDALGKIKLEKISYTKNADSKDSQNSSLGEKELMTTSEIKQLDKNTHLIFRMQNLPLKLKSTSAHTIWDLKTNKQQIANDIQFNEKEYILDYKSLLNKSAIDKVKNGEYKNIKIESNIKPKESKKEKLNANPKDLEKINALKSQNAQLKNSIDFYQKNLEEEINIELIDHLNKLIQSANENIIKNQKEIDALTKNDEHYAKKD</sequence>
<keyword evidence="3 7" id="KW-0812">Transmembrane</keyword>
<proteinExistence type="predicted"/>
<name>A0A449B106_9BACT</name>
<keyword evidence="10" id="KW-1185">Reference proteome</keyword>
<evidence type="ECO:0000256" key="1">
    <source>
        <dbReference type="ARBA" id="ARBA00004651"/>
    </source>
</evidence>
<dbReference type="Proteomes" id="UP000290985">
    <property type="component" value="Chromosome"/>
</dbReference>
<dbReference type="EMBL" id="LR215036">
    <property type="protein sequence ID" value="VEU74282.1"/>
    <property type="molecule type" value="Genomic_DNA"/>
</dbReference>
<dbReference type="RefSeq" id="WP_129725126.1">
    <property type="nucleotide sequence ID" value="NZ_LR215036.1"/>
</dbReference>
<evidence type="ECO:0000256" key="5">
    <source>
        <dbReference type="ARBA" id="ARBA00023136"/>
    </source>
</evidence>
<evidence type="ECO:0000313" key="9">
    <source>
        <dbReference type="EMBL" id="VEU74282.1"/>
    </source>
</evidence>
<gene>
    <name evidence="9" type="ORF">NCTC10181_00117</name>
</gene>
<dbReference type="Pfam" id="PF12696">
    <property type="entry name" value="TraG-D_C"/>
    <property type="match status" value="1"/>
</dbReference>
<dbReference type="CDD" id="cd01127">
    <property type="entry name" value="TrwB_TraG_TraD_VirD4"/>
    <property type="match status" value="2"/>
</dbReference>
<dbReference type="KEGG" id="mcit:NCTC10181_00117"/>
<dbReference type="OrthoDB" id="9766496at2"/>
<organism evidence="9 10">
    <name type="scientific">Mycoplasmopsis citelli</name>
    <dbReference type="NCBI Taxonomy" id="171281"/>
    <lineage>
        <taxon>Bacteria</taxon>
        <taxon>Bacillati</taxon>
        <taxon>Mycoplasmatota</taxon>
        <taxon>Mycoplasmoidales</taxon>
        <taxon>Metamycoplasmataceae</taxon>
        <taxon>Mycoplasmopsis</taxon>
    </lineage>
</organism>
<keyword evidence="2" id="KW-1003">Cell membrane</keyword>
<reference evidence="9 10" key="1">
    <citation type="submission" date="2019-01" db="EMBL/GenBank/DDBJ databases">
        <authorList>
            <consortium name="Pathogen Informatics"/>
        </authorList>
    </citation>
    <scope>NUCLEOTIDE SEQUENCE [LARGE SCALE GENOMIC DNA]</scope>
    <source>
        <strain evidence="9 10">NCTC10181</strain>
    </source>
</reference>